<dbReference type="InterPro" id="IPR036291">
    <property type="entry name" value="NAD(P)-bd_dom_sf"/>
</dbReference>
<dbReference type="GO" id="GO:0031177">
    <property type="term" value="F:phosphopantetheine binding"/>
    <property type="evidence" value="ECO:0007669"/>
    <property type="project" value="UniProtKB-UniRule"/>
</dbReference>
<dbReference type="Gene3D" id="3.40.50.12780">
    <property type="entry name" value="N-terminal domain of ligase-like"/>
    <property type="match status" value="1"/>
</dbReference>
<dbReference type="Pfam" id="PF07993">
    <property type="entry name" value="NAD_binding_4"/>
    <property type="match status" value="1"/>
</dbReference>
<dbReference type="PROSITE" id="PS00455">
    <property type="entry name" value="AMP_BINDING"/>
    <property type="match status" value="1"/>
</dbReference>
<evidence type="ECO:0000259" key="6">
    <source>
        <dbReference type="PROSITE" id="PS50075"/>
    </source>
</evidence>
<accession>A0A1A3U111</accession>
<comment type="cofactor">
    <cofactor evidence="5">
        <name>pantetheine 4'-phosphate</name>
        <dbReference type="ChEBI" id="CHEBI:47942"/>
    </cofactor>
    <text evidence="5">Binds 1 phosphopantetheine covalently.</text>
</comment>
<keyword evidence="1 5" id="KW-0596">Phosphopantetheine</keyword>
<dbReference type="RefSeq" id="WP_065024351.1">
    <property type="nucleotide sequence ID" value="NZ_LZMF01000058.1"/>
</dbReference>
<keyword evidence="5" id="KW-0521">NADP</keyword>
<comment type="caution">
    <text evidence="5">Lacks conserved residue(s) required for the propagation of feature annotation.</text>
</comment>
<dbReference type="InterPro" id="IPR009081">
    <property type="entry name" value="PP-bd_ACP"/>
</dbReference>
<keyword evidence="5" id="KW-0560">Oxidoreductase</keyword>
<dbReference type="SUPFAM" id="SSF56801">
    <property type="entry name" value="Acetyl-CoA synthetase-like"/>
    <property type="match status" value="1"/>
</dbReference>
<sequence length="1197" mass="128807">MTTERIGTRAERLTDRIAGFYAADAQFQAAQPNPDIIAAARRPGLRLAQVLQTLVDGYGDRPAVGQRAREVVTDSATGRTTARLLPRFETISYRELWGRAGAIAASWRHHRSYPLGPGDFVATIGFASPDYLAIDLACAYLGLVSVPLQHTASASQLASIIAEVQPSVVAVGTAYLELALESALDSASLRHLLVFDHQPELDAHREALARARERVSGAGVPVVVETLDEVVQRGRALPPEPLYNADTDERLAMILYTSGSTGAPKGAMHSERTLTRLWTASATFLSSSETPVFNVNFMPLNHLGGRLPLVSSFMAGGTSYFVPDPDLSTLFEDWSLVRPTELPLVPRVIDMLYQRHRSAVAGLIAGGATPEAAEAEAAAELREGLLGGRLLGGFVGTAPLAPAMASFLDSALDIHLSDGYGLTEVGGVSRDGTVLRPPVLAYKLVDVPELGYFTTDRPYPRGELLIKSATATMGYFKRPEVTAEVFDDDGYYRTGDVMAELAPDRLAYVDRSRNVLKLAQGEFVAVARLDAVFAAAPGVSQIYVYGNSARAYLLAVIVPTPQARAEFADDAAALKSMLRDSLRQSARSAELQSYEVPVDFLIETQPFTAANGLVSGVGKLLRPKLKAHFGQRLEQLYADIDLAQADELRALRNSATDQPVLEIVRRAAVAVLGSAGAEVDANAHFTDLGGDSLSALTFSELLQEVFGADVPVGVIISPTSTLARLADHIAAQRGSASTRATAATVHGPGAAVLRASDLTLDKFIDATTLAKAGTLPRVTGEPRTVLLTGANGYLGRFIALHWLERLSRTGGTLICIVRASDDAAAWVRLEQMFDSGDATLRRRYRSLAAEHLEVIAGDIGEPDLGLDAAVWNRLGRSVDLIVHAAALVNHVLPYEQLFGPNVVGTAELIRLAITTRIKPITFLSTVAVAMTVDPADFTEDGDIRQVSPVRSIADGYASGYGNSKWAGEVLLRQAFDHCTLPVTVFRSDMILAHRRYPGQLNVPDAFTRLVFSLLVTGLAPRSFYETGPSGDRPRAHYSGLPVDFVAEAIAVLGARGSGGFRSFDVMNPHDDGISLDTFVDWLVGAGHPIERLDDYDAWLARFETALRALPERQRRHSVLPLLDAYRKPQQPLRGAPAPTAAFRAAVRAAQVGDDKDIPQLSSELVAKYVADLEHLGVLSDWRPNIGLDARGKKVGNE</sequence>
<dbReference type="InterPro" id="IPR046407">
    <property type="entry name" value="CAR"/>
</dbReference>
<feature type="binding site" evidence="5">
    <location>
        <position position="828"/>
    </location>
    <ligand>
        <name>NADP(+)</name>
        <dbReference type="ChEBI" id="CHEBI:58349"/>
    </ligand>
</feature>
<feature type="binding site" evidence="5">
    <location>
        <position position="397"/>
    </location>
    <ligand>
        <name>AMP</name>
        <dbReference type="ChEBI" id="CHEBI:456215"/>
    </ligand>
</feature>
<dbReference type="Proteomes" id="UP000093759">
    <property type="component" value="Unassembled WGS sequence"/>
</dbReference>
<feature type="binding site" evidence="5">
    <location>
        <position position="960"/>
    </location>
    <ligand>
        <name>NADP(+)</name>
        <dbReference type="ChEBI" id="CHEBI:58349"/>
    </ligand>
</feature>
<dbReference type="InterPro" id="IPR020806">
    <property type="entry name" value="PKS_PP-bd"/>
</dbReference>
<dbReference type="SMART" id="SM00823">
    <property type="entry name" value="PKS_PP"/>
    <property type="match status" value="1"/>
</dbReference>
<dbReference type="PANTHER" id="PTHR43272">
    <property type="entry name" value="LONG-CHAIN-FATTY-ACID--COA LIGASE"/>
    <property type="match status" value="1"/>
</dbReference>
<dbReference type="NCBIfam" id="NF041592">
    <property type="entry name" value="carboxyl_red"/>
    <property type="match status" value="1"/>
</dbReference>
<dbReference type="InterPro" id="IPR013120">
    <property type="entry name" value="FAR_NAD-bd"/>
</dbReference>
<dbReference type="PANTHER" id="PTHR43272:SF33">
    <property type="entry name" value="AMP-BINDING DOMAIN-CONTAINING PROTEIN-RELATED"/>
    <property type="match status" value="1"/>
</dbReference>
<feature type="binding site" evidence="5">
    <location>
        <position position="924"/>
    </location>
    <ligand>
        <name>NADP(+)</name>
        <dbReference type="ChEBI" id="CHEBI:58349"/>
    </ligand>
</feature>
<feature type="binding site" evidence="5">
    <location>
        <position position="818"/>
    </location>
    <ligand>
        <name>NADP(+)</name>
        <dbReference type="ChEBI" id="CHEBI:58349"/>
    </ligand>
</feature>
<dbReference type="GO" id="GO:0004467">
    <property type="term" value="F:long-chain fatty acid-CoA ligase activity"/>
    <property type="evidence" value="ECO:0007669"/>
    <property type="project" value="TreeGrafter"/>
</dbReference>
<dbReference type="EMBL" id="LZMF01000058">
    <property type="protein sequence ID" value="OBK88392.1"/>
    <property type="molecule type" value="Genomic_DNA"/>
</dbReference>
<evidence type="ECO:0000256" key="1">
    <source>
        <dbReference type="ARBA" id="ARBA00022450"/>
    </source>
</evidence>
<feature type="binding site" evidence="5">
    <location>
        <begin position="791"/>
        <end position="794"/>
    </location>
    <ligand>
        <name>NADP(+)</name>
        <dbReference type="ChEBI" id="CHEBI:58349"/>
    </ligand>
</feature>
<dbReference type="InterPro" id="IPR036736">
    <property type="entry name" value="ACP-like_sf"/>
</dbReference>
<reference evidence="8" key="1">
    <citation type="submission" date="2016-06" db="EMBL/GenBank/DDBJ databases">
        <authorList>
            <person name="Sutton G."/>
            <person name="Brinkac L."/>
            <person name="Sanka R."/>
            <person name="Adams M."/>
            <person name="Lau E."/>
            <person name="Garcia-Basteiro A."/>
            <person name="Lopez-Varela E."/>
            <person name="Palencia S."/>
        </authorList>
    </citation>
    <scope>NUCLEOTIDE SEQUENCE [LARGE SCALE GENOMIC DNA]</scope>
    <source>
        <strain evidence="8">1274684.2</strain>
    </source>
</reference>
<evidence type="ECO:0000313" key="8">
    <source>
        <dbReference type="Proteomes" id="UP000093759"/>
    </source>
</evidence>
<keyword evidence="4 5" id="KW-0067">ATP-binding</keyword>
<dbReference type="AlphaFoldDB" id="A0A1A3U111"/>
<dbReference type="HAMAP" id="MF_02247">
    <property type="entry name" value="Carbox_acid_reduct"/>
    <property type="match status" value="1"/>
</dbReference>
<feature type="binding site" evidence="5">
    <location>
        <position position="964"/>
    </location>
    <ligand>
        <name>NADP(+)</name>
        <dbReference type="ChEBI" id="CHEBI:58349"/>
    </ligand>
</feature>
<dbReference type="Gene3D" id="3.40.50.720">
    <property type="entry name" value="NAD(P)-binding Rossmann-like Domain"/>
    <property type="match status" value="1"/>
</dbReference>
<proteinExistence type="inferred from homology"/>
<dbReference type="NCBIfam" id="TIGR01746">
    <property type="entry name" value="Thioester-redct"/>
    <property type="match status" value="1"/>
</dbReference>
<feature type="binding site" evidence="5">
    <location>
        <position position="496"/>
    </location>
    <ligand>
        <name>AMP</name>
        <dbReference type="ChEBI" id="CHEBI:456215"/>
    </ligand>
</feature>
<dbReference type="SUPFAM" id="SSF47336">
    <property type="entry name" value="ACP-like"/>
    <property type="match status" value="1"/>
</dbReference>
<dbReference type="PROSITE" id="PS50075">
    <property type="entry name" value="CARRIER"/>
    <property type="match status" value="1"/>
</dbReference>
<feature type="binding site" evidence="5">
    <location>
        <position position="423"/>
    </location>
    <ligand>
        <name>AMP</name>
        <dbReference type="ChEBI" id="CHEBI:456215"/>
    </ligand>
</feature>
<dbReference type="GO" id="GO:0005524">
    <property type="term" value="F:ATP binding"/>
    <property type="evidence" value="ECO:0007669"/>
    <property type="project" value="UniProtKB-UniRule"/>
</dbReference>
<gene>
    <name evidence="5" type="primary">car</name>
    <name evidence="7" type="ORF">A5648_22040</name>
</gene>
<dbReference type="GO" id="GO:0016020">
    <property type="term" value="C:membrane"/>
    <property type="evidence" value="ECO:0007669"/>
    <property type="project" value="TreeGrafter"/>
</dbReference>
<evidence type="ECO:0000256" key="2">
    <source>
        <dbReference type="ARBA" id="ARBA00022553"/>
    </source>
</evidence>
<comment type="function">
    <text evidence="5">Catalyzes the ATP- and NADPH-dependent reduction of carboxylic acids to the corresponding aldehydes.</text>
</comment>
<name>A0A1A3U111_MYCSD</name>
<feature type="binding site" evidence="5">
    <location>
        <begin position="418"/>
        <end position="419"/>
    </location>
    <ligand>
        <name>AMP</name>
        <dbReference type="ChEBI" id="CHEBI:456215"/>
    </ligand>
</feature>
<comment type="similarity">
    <text evidence="5">Belongs to the ATP-dependent AMP-binding enzyme family. Carboxylic acid reductase subfamily.</text>
</comment>
<feature type="binding site" evidence="5">
    <location>
        <position position="619"/>
    </location>
    <ligand>
        <name>AMP</name>
        <dbReference type="ChEBI" id="CHEBI:456215"/>
    </ligand>
</feature>
<feature type="binding site" evidence="5">
    <location>
        <begin position="508"/>
        <end position="511"/>
    </location>
    <ligand>
        <name>AMP</name>
        <dbReference type="ChEBI" id="CHEBI:456215"/>
    </ligand>
</feature>
<dbReference type="InterPro" id="IPR042099">
    <property type="entry name" value="ANL_N_sf"/>
</dbReference>
<dbReference type="Gene3D" id="1.10.1200.10">
    <property type="entry name" value="ACP-like"/>
    <property type="match status" value="1"/>
</dbReference>
<dbReference type="CDD" id="cd05235">
    <property type="entry name" value="SDR_e1"/>
    <property type="match status" value="1"/>
</dbReference>
<organism evidence="7 8">
    <name type="scientific">Mycolicibacter sinensis (strain JDM601)</name>
    <name type="common">Mycobacterium sinense</name>
    <dbReference type="NCBI Taxonomy" id="875328"/>
    <lineage>
        <taxon>Bacteria</taxon>
        <taxon>Bacillati</taxon>
        <taxon>Actinomycetota</taxon>
        <taxon>Actinomycetes</taxon>
        <taxon>Mycobacteriales</taxon>
        <taxon>Mycobacteriaceae</taxon>
        <taxon>Mycolicibacter</taxon>
    </lineage>
</organism>
<evidence type="ECO:0000256" key="4">
    <source>
        <dbReference type="ARBA" id="ARBA00022840"/>
    </source>
</evidence>
<evidence type="ECO:0000313" key="7">
    <source>
        <dbReference type="EMBL" id="OBK88392.1"/>
    </source>
</evidence>
<feature type="modified residue" description="O-(pantetheine 4'-phosphoryl)serine" evidence="5">
    <location>
        <position position="692"/>
    </location>
</feature>
<comment type="domain">
    <text evidence="5">The N-terminal domain likely catalyzes substrate activation by formation of an initial acyl-AMP intermediate, the central region contains the phosphopantetheine attachment site, and the C-terminal domain catalyzes the reduction by NADPH of the intermediate thioester formed from the attack of the phosphopantetheine thiol at the carbonyl carbon of acyl-AMP.</text>
</comment>
<dbReference type="InterPro" id="IPR020845">
    <property type="entry name" value="AMP-binding_CS"/>
</dbReference>
<dbReference type="GO" id="GO:0016620">
    <property type="term" value="F:oxidoreductase activity, acting on the aldehyde or oxo group of donors, NAD or NADP as acceptor"/>
    <property type="evidence" value="ECO:0007669"/>
    <property type="project" value="UniProtKB-UniRule"/>
</dbReference>
<evidence type="ECO:0000256" key="3">
    <source>
        <dbReference type="ARBA" id="ARBA00022741"/>
    </source>
</evidence>
<comment type="catalytic activity">
    <reaction evidence="5">
        <text>a carboxylate + ATP + NADPH + H(+) = an aldehyde + AMP + diphosphate + NADP(+)</text>
        <dbReference type="Rhea" id="RHEA:50916"/>
        <dbReference type="ChEBI" id="CHEBI:15378"/>
        <dbReference type="ChEBI" id="CHEBI:17478"/>
        <dbReference type="ChEBI" id="CHEBI:29067"/>
        <dbReference type="ChEBI" id="CHEBI:30616"/>
        <dbReference type="ChEBI" id="CHEBI:33019"/>
        <dbReference type="ChEBI" id="CHEBI:57783"/>
        <dbReference type="ChEBI" id="CHEBI:58349"/>
        <dbReference type="ChEBI" id="CHEBI:456215"/>
    </reaction>
</comment>
<evidence type="ECO:0000256" key="5">
    <source>
        <dbReference type="HAMAP-Rule" id="MF_02247"/>
    </source>
</evidence>
<protein>
    <recommendedName>
        <fullName evidence="5">Carboxylic acid reductase</fullName>
        <shortName evidence="5">CAR</shortName>
        <ecNumber evidence="5">1.2.1.-</ecNumber>
    </recommendedName>
    <alternativeName>
        <fullName evidence="5">ATP/NADPH-dependent carboxylic acid reductase</fullName>
    </alternativeName>
</protein>
<dbReference type="InterPro" id="IPR010080">
    <property type="entry name" value="Thioester_reductase-like_dom"/>
</dbReference>
<feature type="binding site" evidence="5">
    <location>
        <position position="302"/>
    </location>
    <ligand>
        <name>AMP</name>
        <dbReference type="ChEBI" id="CHEBI:456215"/>
    </ligand>
</feature>
<dbReference type="GO" id="GO:0050661">
    <property type="term" value="F:NADP binding"/>
    <property type="evidence" value="ECO:0007669"/>
    <property type="project" value="UniProtKB-UniRule"/>
</dbReference>
<dbReference type="Pfam" id="PF00501">
    <property type="entry name" value="AMP-binding"/>
    <property type="match status" value="1"/>
</dbReference>
<dbReference type="EC" id="1.2.1.-" evidence="5"/>
<feature type="binding site" evidence="5">
    <location>
        <position position="517"/>
    </location>
    <ligand>
        <name>AMP</name>
        <dbReference type="ChEBI" id="CHEBI:456215"/>
    </ligand>
</feature>
<keyword evidence="2 5" id="KW-0597">Phosphoprotein</keyword>
<dbReference type="Pfam" id="PF00550">
    <property type="entry name" value="PP-binding"/>
    <property type="match status" value="1"/>
</dbReference>
<feature type="binding site" evidence="5">
    <location>
        <position position="987"/>
    </location>
    <ligand>
        <name>NADP(+)</name>
        <dbReference type="ChEBI" id="CHEBI:58349"/>
    </ligand>
</feature>
<dbReference type="SUPFAM" id="SSF51735">
    <property type="entry name" value="NAD(P)-binding Rossmann-fold domains"/>
    <property type="match status" value="1"/>
</dbReference>
<keyword evidence="3 5" id="KW-0547">Nucleotide-binding</keyword>
<feature type="domain" description="Carrier" evidence="6">
    <location>
        <begin position="658"/>
        <end position="733"/>
    </location>
</feature>
<dbReference type="InterPro" id="IPR000873">
    <property type="entry name" value="AMP-dep_synth/lig_dom"/>
</dbReference>
<comment type="caution">
    <text evidence="7">The sequence shown here is derived from an EMBL/GenBank/DDBJ whole genome shotgun (WGS) entry which is preliminary data.</text>
</comment>